<accession>A0A928DT72</accession>
<dbReference type="AlphaFoldDB" id="A0A928DT72"/>
<reference evidence="1" key="1">
    <citation type="submission" date="2019-04" db="EMBL/GenBank/DDBJ databases">
        <title>Evolution of Biomass-Degrading Anaerobic Consortia Revealed by Metagenomics.</title>
        <authorList>
            <person name="Peng X."/>
        </authorList>
    </citation>
    <scope>NUCLEOTIDE SEQUENCE</scope>
    <source>
        <strain evidence="1">SIG66</strain>
    </source>
</reference>
<dbReference type="InterPro" id="IPR016024">
    <property type="entry name" value="ARM-type_fold"/>
</dbReference>
<name>A0A928DT72_9BACT</name>
<proteinExistence type="predicted"/>
<gene>
    <name evidence="1" type="ORF">E7027_06455</name>
</gene>
<organism evidence="1 2">
    <name type="scientific">Candidatus Avelusimicrobium gallicola</name>
    <dbReference type="NCBI Taxonomy" id="2562704"/>
    <lineage>
        <taxon>Bacteria</taxon>
        <taxon>Pseudomonadati</taxon>
        <taxon>Elusimicrobiota</taxon>
        <taxon>Elusimicrobia</taxon>
        <taxon>Elusimicrobiales</taxon>
        <taxon>Elusimicrobiaceae</taxon>
        <taxon>Candidatus Avelusimicrobium</taxon>
    </lineage>
</organism>
<dbReference type="InterPro" id="IPR014825">
    <property type="entry name" value="DNA_alkylation"/>
</dbReference>
<dbReference type="PANTHER" id="PTHR41291:SF1">
    <property type="entry name" value="DNA ALKYLATION REPAIR PROTEIN"/>
    <property type="match status" value="1"/>
</dbReference>
<sequence>MDPVTRSRAAEILARIERNSSPSFKKQMKARFGINTQYAVGTPVTTLRLLLKAIPCPDQDLAEALWQTGVHEARILASMVADPKQMTREKLDAWVKELNSWDICDLCCQNLFSKVKNPAKLAERWIKKEDEYTRRAGFAVLCFLASPRAKTTDEDLIKFLPLVKNHAADPRPMVYKAVNWALRNIGKKNSKLTPHALTCAEEILYLYEDNKTAQWVAKNALWELNTPKIKALIAKR</sequence>
<protein>
    <submittedName>
        <fullName evidence="1">DNA alkylation repair protein</fullName>
    </submittedName>
</protein>
<dbReference type="PANTHER" id="PTHR41291">
    <property type="entry name" value="DNA ALKYLATION REPAIR PROTEIN"/>
    <property type="match status" value="1"/>
</dbReference>
<dbReference type="Gene3D" id="1.25.10.90">
    <property type="match status" value="1"/>
</dbReference>
<dbReference type="CDD" id="cd06561">
    <property type="entry name" value="AlkD_like"/>
    <property type="match status" value="1"/>
</dbReference>
<comment type="caution">
    <text evidence="1">The sequence shown here is derived from an EMBL/GenBank/DDBJ whole genome shotgun (WGS) entry which is preliminary data.</text>
</comment>
<dbReference type="Pfam" id="PF08713">
    <property type="entry name" value="DNA_alkylation"/>
    <property type="match status" value="1"/>
</dbReference>
<dbReference type="Proteomes" id="UP000725649">
    <property type="component" value="Unassembled WGS sequence"/>
</dbReference>
<dbReference type="SUPFAM" id="SSF48371">
    <property type="entry name" value="ARM repeat"/>
    <property type="match status" value="1"/>
</dbReference>
<evidence type="ECO:0000313" key="2">
    <source>
        <dbReference type="Proteomes" id="UP000725649"/>
    </source>
</evidence>
<dbReference type="EMBL" id="SUVG01000007">
    <property type="protein sequence ID" value="MBE6421744.1"/>
    <property type="molecule type" value="Genomic_DNA"/>
</dbReference>
<evidence type="ECO:0000313" key="1">
    <source>
        <dbReference type="EMBL" id="MBE6421744.1"/>
    </source>
</evidence>